<dbReference type="EMBL" id="JAEQNC010000001">
    <property type="protein sequence ID" value="MBL0370770.1"/>
    <property type="molecule type" value="Genomic_DNA"/>
</dbReference>
<evidence type="ECO:0000256" key="4">
    <source>
        <dbReference type="ARBA" id="ARBA00022679"/>
    </source>
</evidence>
<dbReference type="InterPro" id="IPR014721">
    <property type="entry name" value="Ribsml_uS5_D2-typ_fold_subgr"/>
</dbReference>
<evidence type="ECO:0000256" key="7">
    <source>
        <dbReference type="ARBA" id="ARBA00022840"/>
    </source>
</evidence>
<evidence type="ECO:0000313" key="13">
    <source>
        <dbReference type="EMBL" id="MBL0370770.1"/>
    </source>
</evidence>
<dbReference type="PIRSF" id="PIRSF010376">
    <property type="entry name" value="IspE"/>
    <property type="match status" value="1"/>
</dbReference>
<dbReference type="NCBIfam" id="NF011202">
    <property type="entry name" value="PRK14608.1"/>
    <property type="match status" value="1"/>
</dbReference>
<dbReference type="Proteomes" id="UP000633219">
    <property type="component" value="Unassembled WGS sequence"/>
</dbReference>
<dbReference type="Pfam" id="PF00288">
    <property type="entry name" value="GHMP_kinases_N"/>
    <property type="match status" value="1"/>
</dbReference>
<dbReference type="InterPro" id="IPR020568">
    <property type="entry name" value="Ribosomal_Su5_D2-typ_SF"/>
</dbReference>
<evidence type="ECO:0000256" key="5">
    <source>
        <dbReference type="ARBA" id="ARBA00022741"/>
    </source>
</evidence>
<comment type="function">
    <text evidence="10">Catalyzes the phosphorylation of the position 2 hydroxy group of 4-diphosphocytidyl-2C-methyl-D-erythritol.</text>
</comment>
<evidence type="ECO:0000256" key="3">
    <source>
        <dbReference type="ARBA" id="ARBA00017473"/>
    </source>
</evidence>
<proteinExistence type="inferred from homology"/>
<accession>A0A936YR08</accession>
<comment type="similarity">
    <text evidence="1 10">Belongs to the GHMP kinase family. IspE subfamily.</text>
</comment>
<dbReference type="InterPro" id="IPR006204">
    <property type="entry name" value="GHMP_kinase_N_dom"/>
</dbReference>
<dbReference type="NCBIfam" id="TIGR00154">
    <property type="entry name" value="ispE"/>
    <property type="match status" value="1"/>
</dbReference>
<gene>
    <name evidence="10" type="primary">ispE</name>
    <name evidence="13" type="ORF">JJB09_01890</name>
</gene>
<dbReference type="GO" id="GO:0005524">
    <property type="term" value="F:ATP binding"/>
    <property type="evidence" value="ECO:0007669"/>
    <property type="project" value="UniProtKB-UniRule"/>
</dbReference>
<evidence type="ECO:0000256" key="2">
    <source>
        <dbReference type="ARBA" id="ARBA00012052"/>
    </source>
</evidence>
<dbReference type="Pfam" id="PF08544">
    <property type="entry name" value="GHMP_kinases_C"/>
    <property type="match status" value="1"/>
</dbReference>
<keyword evidence="5 10" id="KW-0547">Nucleotide-binding</keyword>
<protein>
    <recommendedName>
        <fullName evidence="3 10">4-diphosphocytidyl-2-C-methyl-D-erythritol kinase</fullName>
        <shortName evidence="10">CMK</shortName>
        <ecNumber evidence="2 10">2.7.1.148</ecNumber>
    </recommendedName>
    <alternativeName>
        <fullName evidence="9 10">4-(cytidine-5'-diphospho)-2-C-methyl-D-erythritol kinase</fullName>
    </alternativeName>
</protein>
<comment type="catalytic activity">
    <reaction evidence="10">
        <text>4-CDP-2-C-methyl-D-erythritol + ATP = 4-CDP-2-C-methyl-D-erythritol 2-phosphate + ADP + H(+)</text>
        <dbReference type="Rhea" id="RHEA:18437"/>
        <dbReference type="ChEBI" id="CHEBI:15378"/>
        <dbReference type="ChEBI" id="CHEBI:30616"/>
        <dbReference type="ChEBI" id="CHEBI:57823"/>
        <dbReference type="ChEBI" id="CHEBI:57919"/>
        <dbReference type="ChEBI" id="CHEBI:456216"/>
        <dbReference type="EC" id="2.7.1.148"/>
    </reaction>
</comment>
<keyword evidence="7 10" id="KW-0067">ATP-binding</keyword>
<keyword evidence="4 10" id="KW-0808">Transferase</keyword>
<dbReference type="PANTHER" id="PTHR43527">
    <property type="entry name" value="4-DIPHOSPHOCYTIDYL-2-C-METHYL-D-ERYTHRITOL KINASE, CHLOROPLASTIC"/>
    <property type="match status" value="1"/>
</dbReference>
<feature type="binding site" evidence="10">
    <location>
        <begin position="103"/>
        <end position="113"/>
    </location>
    <ligand>
        <name>ATP</name>
        <dbReference type="ChEBI" id="CHEBI:30616"/>
    </ligand>
</feature>
<dbReference type="GO" id="GO:0019288">
    <property type="term" value="P:isopentenyl diphosphate biosynthetic process, methylerythritol 4-phosphate pathway"/>
    <property type="evidence" value="ECO:0007669"/>
    <property type="project" value="UniProtKB-UniRule"/>
</dbReference>
<evidence type="ECO:0000259" key="11">
    <source>
        <dbReference type="Pfam" id="PF00288"/>
    </source>
</evidence>
<dbReference type="InterPro" id="IPR013750">
    <property type="entry name" value="GHMP_kinase_C_dom"/>
</dbReference>
<evidence type="ECO:0000256" key="6">
    <source>
        <dbReference type="ARBA" id="ARBA00022777"/>
    </source>
</evidence>
<keyword evidence="14" id="KW-1185">Reference proteome</keyword>
<feature type="active site" evidence="10">
    <location>
        <position position="145"/>
    </location>
</feature>
<evidence type="ECO:0000256" key="1">
    <source>
        <dbReference type="ARBA" id="ARBA00009684"/>
    </source>
</evidence>
<dbReference type="PANTHER" id="PTHR43527:SF2">
    <property type="entry name" value="4-DIPHOSPHOCYTIDYL-2-C-METHYL-D-ERYTHRITOL KINASE, CHLOROPLASTIC"/>
    <property type="match status" value="1"/>
</dbReference>
<dbReference type="Gene3D" id="3.30.70.890">
    <property type="entry name" value="GHMP kinase, C-terminal domain"/>
    <property type="match status" value="1"/>
</dbReference>
<name>A0A936YR08_9HYPH</name>
<sequence>MTIHEFAPAKINLALHVTGQRPDGYHLLDTLVTFADAGDRLRFAVAERDAFTVSGRFASGLPTNSEAQTGNLVLRARDSLRAFAGRQGRATNPVEIHLEKNLPIASGIGGGSADAAATLRGLLRLWDLSISPTELADLALTLGADVPMCLEGRPLVARGIGEEIQIIDGFPKLHLLLFNPMVAVSTPVIFKLLATKDNSALLLPPHSASECDWIDALRDARNDLQPPAERLQAVIAEAIALLSETKPVLARMSGSGASCFGIYEDEVSCRAALAALEARRPEWYLEATTTR</sequence>
<dbReference type="Gene3D" id="3.30.230.10">
    <property type="match status" value="1"/>
</dbReference>
<dbReference type="GO" id="GO:0050515">
    <property type="term" value="F:4-(cytidine 5'-diphospho)-2-C-methyl-D-erythritol kinase activity"/>
    <property type="evidence" value="ECO:0007669"/>
    <property type="project" value="UniProtKB-UniRule"/>
</dbReference>
<keyword evidence="8 10" id="KW-0414">Isoprene biosynthesis</keyword>
<dbReference type="RefSeq" id="WP_201652214.1">
    <property type="nucleotide sequence ID" value="NZ_JAEQNC010000001.1"/>
</dbReference>
<evidence type="ECO:0000259" key="12">
    <source>
        <dbReference type="Pfam" id="PF08544"/>
    </source>
</evidence>
<keyword evidence="6 10" id="KW-0418">Kinase</keyword>
<evidence type="ECO:0000256" key="9">
    <source>
        <dbReference type="ARBA" id="ARBA00032554"/>
    </source>
</evidence>
<feature type="domain" description="GHMP kinase C-terminal" evidence="12">
    <location>
        <begin position="219"/>
        <end position="277"/>
    </location>
</feature>
<dbReference type="InterPro" id="IPR004424">
    <property type="entry name" value="IspE"/>
</dbReference>
<dbReference type="EC" id="2.7.1.148" evidence="2 10"/>
<comment type="caution">
    <text evidence="13">The sequence shown here is derived from an EMBL/GenBank/DDBJ whole genome shotgun (WGS) entry which is preliminary data.</text>
</comment>
<dbReference type="InterPro" id="IPR036554">
    <property type="entry name" value="GHMP_kinase_C_sf"/>
</dbReference>
<evidence type="ECO:0000256" key="10">
    <source>
        <dbReference type="HAMAP-Rule" id="MF_00061"/>
    </source>
</evidence>
<evidence type="ECO:0000313" key="14">
    <source>
        <dbReference type="Proteomes" id="UP000633219"/>
    </source>
</evidence>
<comment type="pathway">
    <text evidence="10">Isoprenoid biosynthesis; isopentenyl diphosphate biosynthesis via DXP pathway; isopentenyl diphosphate from 1-deoxy-D-xylulose 5-phosphate: step 3/6.</text>
</comment>
<dbReference type="GO" id="GO:0016114">
    <property type="term" value="P:terpenoid biosynthetic process"/>
    <property type="evidence" value="ECO:0007669"/>
    <property type="project" value="UniProtKB-UniRule"/>
</dbReference>
<organism evidence="13 14">
    <name type="scientific">Rhizobium setariae</name>
    <dbReference type="NCBI Taxonomy" id="2801340"/>
    <lineage>
        <taxon>Bacteria</taxon>
        <taxon>Pseudomonadati</taxon>
        <taxon>Pseudomonadota</taxon>
        <taxon>Alphaproteobacteria</taxon>
        <taxon>Hyphomicrobiales</taxon>
        <taxon>Rhizobiaceae</taxon>
        <taxon>Rhizobium/Agrobacterium group</taxon>
        <taxon>Rhizobium</taxon>
    </lineage>
</organism>
<dbReference type="SUPFAM" id="SSF55060">
    <property type="entry name" value="GHMP Kinase, C-terminal domain"/>
    <property type="match status" value="1"/>
</dbReference>
<evidence type="ECO:0000256" key="8">
    <source>
        <dbReference type="ARBA" id="ARBA00023229"/>
    </source>
</evidence>
<reference evidence="13" key="1">
    <citation type="submission" date="2021-01" db="EMBL/GenBank/DDBJ databases">
        <title>Rhizobium sp. strain KVB221 16S ribosomal RNA gene Genome sequencing and assembly.</title>
        <authorList>
            <person name="Kang M."/>
        </authorList>
    </citation>
    <scope>NUCLEOTIDE SEQUENCE</scope>
    <source>
        <strain evidence="13">KVB221</strain>
    </source>
</reference>
<dbReference type="HAMAP" id="MF_00061">
    <property type="entry name" value="IspE"/>
    <property type="match status" value="1"/>
</dbReference>
<feature type="active site" evidence="10">
    <location>
        <position position="10"/>
    </location>
</feature>
<feature type="domain" description="GHMP kinase N-terminal" evidence="11">
    <location>
        <begin position="71"/>
        <end position="152"/>
    </location>
</feature>
<dbReference type="AlphaFoldDB" id="A0A936YR08"/>
<dbReference type="SUPFAM" id="SSF54211">
    <property type="entry name" value="Ribosomal protein S5 domain 2-like"/>
    <property type="match status" value="1"/>
</dbReference>